<reference evidence="1" key="2">
    <citation type="journal article" date="2007" name="Science">
        <title>Draft genome sequence of the sexually transmitted pathogen Trichomonas vaginalis.</title>
        <authorList>
            <person name="Carlton J.M."/>
            <person name="Hirt R.P."/>
            <person name="Silva J.C."/>
            <person name="Delcher A.L."/>
            <person name="Schatz M."/>
            <person name="Zhao Q."/>
            <person name="Wortman J.R."/>
            <person name="Bidwell S.L."/>
            <person name="Alsmark U.C.M."/>
            <person name="Besteiro S."/>
            <person name="Sicheritz-Ponten T."/>
            <person name="Noel C.J."/>
            <person name="Dacks J.B."/>
            <person name="Foster P.G."/>
            <person name="Simillion C."/>
            <person name="Van de Peer Y."/>
            <person name="Miranda-Saavedra D."/>
            <person name="Barton G.J."/>
            <person name="Westrop G.D."/>
            <person name="Mueller S."/>
            <person name="Dessi D."/>
            <person name="Fiori P.L."/>
            <person name="Ren Q."/>
            <person name="Paulsen I."/>
            <person name="Zhang H."/>
            <person name="Bastida-Corcuera F.D."/>
            <person name="Simoes-Barbosa A."/>
            <person name="Brown M.T."/>
            <person name="Hayes R.D."/>
            <person name="Mukherjee M."/>
            <person name="Okumura C.Y."/>
            <person name="Schneider R."/>
            <person name="Smith A.J."/>
            <person name="Vanacova S."/>
            <person name="Villalvazo M."/>
            <person name="Haas B.J."/>
            <person name="Pertea M."/>
            <person name="Feldblyum T.V."/>
            <person name="Utterback T.R."/>
            <person name="Shu C.L."/>
            <person name="Osoegawa K."/>
            <person name="de Jong P.J."/>
            <person name="Hrdy I."/>
            <person name="Horvathova L."/>
            <person name="Zubacova Z."/>
            <person name="Dolezal P."/>
            <person name="Malik S.B."/>
            <person name="Logsdon J.M. Jr."/>
            <person name="Henze K."/>
            <person name="Gupta A."/>
            <person name="Wang C.C."/>
            <person name="Dunne R.L."/>
            <person name="Upcroft J.A."/>
            <person name="Upcroft P."/>
            <person name="White O."/>
            <person name="Salzberg S.L."/>
            <person name="Tang P."/>
            <person name="Chiu C.-H."/>
            <person name="Lee Y.-S."/>
            <person name="Embley T.M."/>
            <person name="Coombs G.H."/>
            <person name="Mottram J.C."/>
            <person name="Tachezy J."/>
            <person name="Fraser-Liggett C.M."/>
            <person name="Johnson P.J."/>
        </authorList>
    </citation>
    <scope>NUCLEOTIDE SEQUENCE [LARGE SCALE GENOMIC DNA]</scope>
    <source>
        <strain evidence="1">G3</strain>
    </source>
</reference>
<dbReference type="EMBL" id="DS113196">
    <property type="protein sequence ID" value="EAY20624.1"/>
    <property type="molecule type" value="Genomic_DNA"/>
</dbReference>
<dbReference type="KEGG" id="tva:5466167"/>
<dbReference type="AlphaFoldDB" id="A2DFZ6"/>
<gene>
    <name evidence="1" type="ORF">TVAG_163190</name>
    <name evidence="2" type="ORF">TVAG_163200</name>
</gene>
<dbReference type="VEuPathDB" id="TrichDB:TVAGG3_0952970"/>
<dbReference type="VEuPathDB" id="TrichDB:TVAGG3_0952930"/>
<dbReference type="SMR" id="A2DFZ6"/>
<name>A2DFZ6_TRIV3</name>
<accession>A2DFZ6</accession>
<evidence type="ECO:0000313" key="3">
    <source>
        <dbReference type="Proteomes" id="UP000001542"/>
    </source>
</evidence>
<keyword evidence="3" id="KW-1185">Reference proteome</keyword>
<proteinExistence type="predicted"/>
<dbReference type="EMBL" id="DS113196">
    <property type="protein sequence ID" value="EAY20623.1"/>
    <property type="molecule type" value="Genomic_DNA"/>
</dbReference>
<dbReference type="VEuPathDB" id="TrichDB:TVAG_163190"/>
<protein>
    <submittedName>
        <fullName evidence="1">Uncharacterized protein</fullName>
    </submittedName>
</protein>
<dbReference type="RefSeq" id="XP_001581610.1">
    <property type="nucleotide sequence ID" value="XM_001581560.1"/>
</dbReference>
<dbReference type="RefSeq" id="XP_001581609.1">
    <property type="nucleotide sequence ID" value="XM_001581559.1"/>
</dbReference>
<evidence type="ECO:0000313" key="2">
    <source>
        <dbReference type="EMBL" id="EAY20624.1"/>
    </source>
</evidence>
<sequence>MTNQVNLYDLDKETIDKAKEDYRNSLRDNDEEIKALAGMAKTKAIFKKATAFFEKESPELRKFLEEKGYLLPAPPQDVPDSKISISDEIYQQLVNTIKTLKEKLKTLEDIVEKIHPQTN</sequence>
<organism evidence="1 3">
    <name type="scientific">Trichomonas vaginalis (strain ATCC PRA-98 / G3)</name>
    <dbReference type="NCBI Taxonomy" id="412133"/>
    <lineage>
        <taxon>Eukaryota</taxon>
        <taxon>Metamonada</taxon>
        <taxon>Parabasalia</taxon>
        <taxon>Trichomonadida</taxon>
        <taxon>Trichomonadidae</taxon>
        <taxon>Trichomonas</taxon>
    </lineage>
</organism>
<evidence type="ECO:0000313" key="1">
    <source>
        <dbReference type="EMBL" id="EAY20623.1"/>
    </source>
</evidence>
<dbReference type="KEGG" id="tva:5466253"/>
<reference evidence="1" key="1">
    <citation type="submission" date="2006-10" db="EMBL/GenBank/DDBJ databases">
        <authorList>
            <person name="Amadeo P."/>
            <person name="Zhao Q."/>
            <person name="Wortman J."/>
            <person name="Fraser-Liggett C."/>
            <person name="Carlton J."/>
        </authorList>
    </citation>
    <scope>NUCLEOTIDE SEQUENCE</scope>
    <source>
        <strain evidence="1">G3</strain>
    </source>
</reference>
<dbReference type="Proteomes" id="UP000001542">
    <property type="component" value="Unassembled WGS sequence"/>
</dbReference>